<keyword evidence="3" id="KW-1185">Reference proteome</keyword>
<accession>A0A512PGI8</accession>
<feature type="region of interest" description="Disordered" evidence="1">
    <location>
        <begin position="49"/>
        <end position="82"/>
    </location>
</feature>
<name>A0A512PGI8_9CELL</name>
<evidence type="ECO:0000313" key="3">
    <source>
        <dbReference type="Proteomes" id="UP000321798"/>
    </source>
</evidence>
<evidence type="ECO:0008006" key="4">
    <source>
        <dbReference type="Google" id="ProtNLM"/>
    </source>
</evidence>
<dbReference type="AlphaFoldDB" id="A0A512PGI8"/>
<dbReference type="Proteomes" id="UP000321798">
    <property type="component" value="Unassembled WGS sequence"/>
</dbReference>
<evidence type="ECO:0000256" key="1">
    <source>
        <dbReference type="SAM" id="MobiDB-lite"/>
    </source>
</evidence>
<evidence type="ECO:0000313" key="2">
    <source>
        <dbReference type="EMBL" id="GEP70317.1"/>
    </source>
</evidence>
<sequence length="241" mass="25227">MTRAWRSWWVPVVALVALLGSLGWMLAQGHGTAGWGPTVRGDSDGYGSMTGRAGPDTWRDTGPGAGPMMRGRGSDGSAEGTGAVADLSAARAAATTFAQALEDGATIGEVMLFENGYYAEVVDADGHLATEVLVDPGTGQVQIEYGPARMWNTRFGMMATGSTTGADEERISAAEAEAIADTWLAARGDRTAGEAEHFPGYYTLHALHDGQVDGMLSVHATTGDVWPHTWHGGFVDLSEAP</sequence>
<reference evidence="2 3" key="1">
    <citation type="submission" date="2019-07" db="EMBL/GenBank/DDBJ databases">
        <title>Whole genome shotgun sequence of Cellulomonas soli NBRC 109434.</title>
        <authorList>
            <person name="Hosoyama A."/>
            <person name="Uohara A."/>
            <person name="Ohji S."/>
            <person name="Ichikawa N."/>
        </authorList>
    </citation>
    <scope>NUCLEOTIDE SEQUENCE [LARGE SCALE GENOMIC DNA]</scope>
    <source>
        <strain evidence="2 3">NBRC 109434</strain>
    </source>
</reference>
<comment type="caution">
    <text evidence="2">The sequence shown here is derived from an EMBL/GenBank/DDBJ whole genome shotgun (WGS) entry which is preliminary data.</text>
</comment>
<gene>
    <name evidence="2" type="ORF">CSO01_30320</name>
</gene>
<organism evidence="2 3">
    <name type="scientific">Cellulomonas soli</name>
    <dbReference type="NCBI Taxonomy" id="931535"/>
    <lineage>
        <taxon>Bacteria</taxon>
        <taxon>Bacillati</taxon>
        <taxon>Actinomycetota</taxon>
        <taxon>Actinomycetes</taxon>
        <taxon>Micrococcales</taxon>
        <taxon>Cellulomonadaceae</taxon>
        <taxon>Cellulomonas</taxon>
    </lineage>
</organism>
<dbReference type="RefSeq" id="WP_146954088.1">
    <property type="nucleotide sequence ID" value="NZ_BAABBJ010000014.1"/>
</dbReference>
<dbReference type="EMBL" id="BKAL01000011">
    <property type="protein sequence ID" value="GEP70317.1"/>
    <property type="molecule type" value="Genomic_DNA"/>
</dbReference>
<dbReference type="OrthoDB" id="2082683at2"/>
<proteinExistence type="predicted"/>
<protein>
    <recommendedName>
        <fullName evidence="4">PepSY domain-containing protein</fullName>
    </recommendedName>
</protein>